<dbReference type="RefSeq" id="WP_054804003.1">
    <property type="nucleotide sequence ID" value="NZ_CP019445.1"/>
</dbReference>
<organism evidence="2 3">
    <name type="scientific">Kosakonia cowanii JCM 10956 = DSM 18146</name>
    <dbReference type="NCBI Taxonomy" id="1300165"/>
    <lineage>
        <taxon>Bacteria</taxon>
        <taxon>Pseudomonadati</taxon>
        <taxon>Pseudomonadota</taxon>
        <taxon>Gammaproteobacteria</taxon>
        <taxon>Enterobacterales</taxon>
        <taxon>Enterobacteriaceae</taxon>
        <taxon>Kosakonia</taxon>
    </lineage>
</organism>
<sequence length="106" mass="11765">MKNSPSHNEVFSRRLKAARLAKGLSQKQLGILAGIDEFVASPRINRYEKGIHQANIEIVQQLARVLEVPLAYFYAEDDDLAALIAAWNKVDAAQRQSILALLPPAK</sequence>
<name>A0A807LDD5_9ENTR</name>
<keyword evidence="3" id="KW-1185">Reference proteome</keyword>
<dbReference type="PROSITE" id="PS50943">
    <property type="entry name" value="HTH_CROC1"/>
    <property type="match status" value="1"/>
</dbReference>
<accession>A0A807LDD5</accession>
<gene>
    <name evidence="2" type="ORF">BWI95_02850</name>
</gene>
<feature type="domain" description="HTH cro/C1-type" evidence="1">
    <location>
        <begin position="15"/>
        <end position="73"/>
    </location>
</feature>
<evidence type="ECO:0000313" key="3">
    <source>
        <dbReference type="Proteomes" id="UP000187148"/>
    </source>
</evidence>
<evidence type="ECO:0000313" key="2">
    <source>
        <dbReference type="EMBL" id="APZ04080.1"/>
    </source>
</evidence>
<dbReference type="Proteomes" id="UP000187148">
    <property type="component" value="Chromosome"/>
</dbReference>
<dbReference type="Pfam" id="PF01381">
    <property type="entry name" value="HTH_3"/>
    <property type="match status" value="1"/>
</dbReference>
<proteinExistence type="predicted"/>
<dbReference type="EMBL" id="CP019445">
    <property type="protein sequence ID" value="APZ04080.1"/>
    <property type="molecule type" value="Genomic_DNA"/>
</dbReference>
<evidence type="ECO:0000259" key="1">
    <source>
        <dbReference type="PROSITE" id="PS50943"/>
    </source>
</evidence>
<dbReference type="InterPro" id="IPR001387">
    <property type="entry name" value="Cro/C1-type_HTH"/>
</dbReference>
<dbReference type="Gene3D" id="1.10.260.40">
    <property type="entry name" value="lambda repressor-like DNA-binding domains"/>
    <property type="match status" value="1"/>
</dbReference>
<dbReference type="GO" id="GO:0003677">
    <property type="term" value="F:DNA binding"/>
    <property type="evidence" value="ECO:0007669"/>
    <property type="project" value="InterPro"/>
</dbReference>
<dbReference type="CDD" id="cd00093">
    <property type="entry name" value="HTH_XRE"/>
    <property type="match status" value="1"/>
</dbReference>
<dbReference type="SUPFAM" id="SSF47413">
    <property type="entry name" value="lambda repressor-like DNA-binding domains"/>
    <property type="match status" value="1"/>
</dbReference>
<dbReference type="InterPro" id="IPR010982">
    <property type="entry name" value="Lambda_DNA-bd_dom_sf"/>
</dbReference>
<dbReference type="KEGG" id="kco:BWI95_02850"/>
<dbReference type="SMART" id="SM00530">
    <property type="entry name" value="HTH_XRE"/>
    <property type="match status" value="1"/>
</dbReference>
<protein>
    <submittedName>
        <fullName evidence="2">Transcriptional regulator</fullName>
    </submittedName>
</protein>
<dbReference type="AlphaFoldDB" id="A0A807LDD5"/>
<reference evidence="2 3" key="1">
    <citation type="submission" date="2017-01" db="EMBL/GenBank/DDBJ databases">
        <authorList>
            <person name="Cao J.-M."/>
        </authorList>
    </citation>
    <scope>NUCLEOTIDE SEQUENCE [LARGE SCALE GENOMIC DNA]</scope>
    <source>
        <strain evidence="2 3">888-76</strain>
    </source>
</reference>